<feature type="region of interest" description="Disordered" evidence="1">
    <location>
        <begin position="1"/>
        <end position="66"/>
    </location>
</feature>
<feature type="compositionally biased region" description="Basic and acidic residues" evidence="1">
    <location>
        <begin position="41"/>
        <end position="66"/>
    </location>
</feature>
<evidence type="ECO:0000313" key="3">
    <source>
        <dbReference type="Proteomes" id="UP000266723"/>
    </source>
</evidence>
<name>A0ABQ7DR83_BRACR</name>
<accession>A0ABQ7DR83</accession>
<dbReference type="Proteomes" id="UP000266723">
    <property type="component" value="Unassembled WGS sequence"/>
</dbReference>
<reference evidence="2 3" key="1">
    <citation type="journal article" date="2020" name="BMC Genomics">
        <title>Intraspecific diversification of the crop wild relative Brassica cretica Lam. using demographic model selection.</title>
        <authorList>
            <person name="Kioukis A."/>
            <person name="Michalopoulou V.A."/>
            <person name="Briers L."/>
            <person name="Pirintsos S."/>
            <person name="Studholme D.J."/>
            <person name="Pavlidis P."/>
            <person name="Sarris P.F."/>
        </authorList>
    </citation>
    <scope>NUCLEOTIDE SEQUENCE [LARGE SCALE GENOMIC DNA]</scope>
    <source>
        <strain evidence="3">cv. PFS-1207/04</strain>
    </source>
</reference>
<gene>
    <name evidence="2" type="ORF">DY000_02028407</name>
</gene>
<organism evidence="2 3">
    <name type="scientific">Brassica cretica</name>
    <name type="common">Mustard</name>
    <dbReference type="NCBI Taxonomy" id="69181"/>
    <lineage>
        <taxon>Eukaryota</taxon>
        <taxon>Viridiplantae</taxon>
        <taxon>Streptophyta</taxon>
        <taxon>Embryophyta</taxon>
        <taxon>Tracheophyta</taxon>
        <taxon>Spermatophyta</taxon>
        <taxon>Magnoliopsida</taxon>
        <taxon>eudicotyledons</taxon>
        <taxon>Gunneridae</taxon>
        <taxon>Pentapetalae</taxon>
        <taxon>rosids</taxon>
        <taxon>malvids</taxon>
        <taxon>Brassicales</taxon>
        <taxon>Brassicaceae</taxon>
        <taxon>Brassiceae</taxon>
        <taxon>Brassica</taxon>
    </lineage>
</organism>
<evidence type="ECO:0000313" key="2">
    <source>
        <dbReference type="EMBL" id="KAF3579811.1"/>
    </source>
</evidence>
<keyword evidence="3" id="KW-1185">Reference proteome</keyword>
<feature type="compositionally biased region" description="Basic and acidic residues" evidence="1">
    <location>
        <begin position="1"/>
        <end position="17"/>
    </location>
</feature>
<dbReference type="EMBL" id="QGKV02000649">
    <property type="protein sequence ID" value="KAF3579811.1"/>
    <property type="molecule type" value="Genomic_DNA"/>
</dbReference>
<protein>
    <submittedName>
        <fullName evidence="2">Uncharacterized protein</fullName>
    </submittedName>
</protein>
<evidence type="ECO:0000256" key="1">
    <source>
        <dbReference type="SAM" id="MobiDB-lite"/>
    </source>
</evidence>
<proteinExistence type="predicted"/>
<comment type="caution">
    <text evidence="2">The sequence shown here is derived from an EMBL/GenBank/DDBJ whole genome shotgun (WGS) entry which is preliminary data.</text>
</comment>
<sequence>MEKMTRDDGESKVDESSSKSNYVIRTKQNDPRSSFTTGVEAKQKRSDEKDSWLGNNKEKGIRVVIM</sequence>